<keyword evidence="10" id="KW-1185">Reference proteome</keyword>
<comment type="catalytic activity">
    <reaction evidence="5">
        <text>a dipeptide(out) + ATP + H2O = a dipeptide(in) + ADP + phosphate + H(+)</text>
        <dbReference type="Rhea" id="RHEA:23120"/>
        <dbReference type="ChEBI" id="CHEBI:15377"/>
        <dbReference type="ChEBI" id="CHEBI:15378"/>
        <dbReference type="ChEBI" id="CHEBI:30616"/>
        <dbReference type="ChEBI" id="CHEBI:43474"/>
        <dbReference type="ChEBI" id="CHEBI:90799"/>
        <dbReference type="ChEBI" id="CHEBI:456216"/>
        <dbReference type="EC" id="7.4.2.9"/>
    </reaction>
</comment>
<dbReference type="InterPro" id="IPR003439">
    <property type="entry name" value="ABC_transporter-like_ATP-bd"/>
</dbReference>
<evidence type="ECO:0000256" key="2">
    <source>
        <dbReference type="ARBA" id="ARBA00022741"/>
    </source>
</evidence>
<keyword evidence="3 9" id="KW-0067">ATP-binding</keyword>
<dbReference type="CDD" id="cd03257">
    <property type="entry name" value="ABC_NikE_OppD_transporters"/>
    <property type="match status" value="2"/>
</dbReference>
<evidence type="ECO:0000313" key="9">
    <source>
        <dbReference type="EMBL" id="SYX91832.1"/>
    </source>
</evidence>
<dbReference type="PROSITE" id="PS50893">
    <property type="entry name" value="ABC_TRANSPORTER_2"/>
    <property type="match status" value="2"/>
</dbReference>
<proteinExistence type="predicted"/>
<dbReference type="InterPro" id="IPR050319">
    <property type="entry name" value="ABC_transp_ATP-bind"/>
</dbReference>
<evidence type="ECO:0000313" key="10">
    <source>
        <dbReference type="Proteomes" id="UP000263595"/>
    </source>
</evidence>
<comment type="subunit">
    <text evidence="7">The complex is composed of two ATP-binding proteins (DppD and DppF), two transmembrane proteins (DppB and DppC) and a solute-binding protein (DppA1-A5). Five orthologous SBPs (DppA1-A5) are present in P.aeruginosa, which increases the substrate specificity of the DppBCDF transporter.</text>
</comment>
<dbReference type="PROSITE" id="PS00211">
    <property type="entry name" value="ABC_TRANSPORTER_1"/>
    <property type="match status" value="2"/>
</dbReference>
<dbReference type="InterPro" id="IPR017871">
    <property type="entry name" value="ABC_transporter-like_CS"/>
</dbReference>
<dbReference type="GO" id="GO:0005524">
    <property type="term" value="F:ATP binding"/>
    <property type="evidence" value="ECO:0007669"/>
    <property type="project" value="UniProtKB-KW"/>
</dbReference>
<dbReference type="EMBL" id="UNOZ01000030">
    <property type="protein sequence ID" value="SYX91832.1"/>
    <property type="molecule type" value="Genomic_DNA"/>
</dbReference>
<evidence type="ECO:0000256" key="6">
    <source>
        <dbReference type="ARBA" id="ARBA00058018"/>
    </source>
</evidence>
<accession>A0A383RXR6</accession>
<dbReference type="GO" id="GO:0015833">
    <property type="term" value="P:peptide transport"/>
    <property type="evidence" value="ECO:0007669"/>
    <property type="project" value="InterPro"/>
</dbReference>
<dbReference type="FunFam" id="3.40.50.300:FF:000016">
    <property type="entry name" value="Oligopeptide ABC transporter ATP-binding component"/>
    <property type="match status" value="2"/>
</dbReference>
<dbReference type="NCBIfam" id="NF008453">
    <property type="entry name" value="PRK11308.1"/>
    <property type="match status" value="2"/>
</dbReference>
<feature type="domain" description="ABC transporter" evidence="8">
    <location>
        <begin position="280"/>
        <end position="525"/>
    </location>
</feature>
<dbReference type="Gene3D" id="3.40.50.300">
    <property type="entry name" value="P-loop containing nucleotide triphosphate hydrolases"/>
    <property type="match status" value="2"/>
</dbReference>
<dbReference type="EC" id="7.4.2.9" evidence="4"/>
<dbReference type="GO" id="GO:0055085">
    <property type="term" value="P:transmembrane transport"/>
    <property type="evidence" value="ECO:0007669"/>
    <property type="project" value="UniProtKB-ARBA"/>
</dbReference>
<dbReference type="SUPFAM" id="SSF52540">
    <property type="entry name" value="P-loop containing nucleoside triphosphate hydrolases"/>
    <property type="match status" value="2"/>
</dbReference>
<gene>
    <name evidence="9" type="primary">yejF1</name>
    <name evidence="9" type="ORF">CCOS865_04112</name>
</gene>
<evidence type="ECO:0000256" key="5">
    <source>
        <dbReference type="ARBA" id="ARBA00047356"/>
    </source>
</evidence>
<dbReference type="InterPro" id="IPR013563">
    <property type="entry name" value="Oligopep_ABC_C"/>
</dbReference>
<keyword evidence="2" id="KW-0547">Nucleotide-binding</keyword>
<reference evidence="10" key="1">
    <citation type="submission" date="2018-08" db="EMBL/GenBank/DDBJ databases">
        <authorList>
            <person name="Blom J."/>
        </authorList>
    </citation>
    <scope>NUCLEOTIDE SEQUENCE [LARGE SCALE GENOMIC DNA]</scope>
    <source>
        <strain evidence="10">CCOS 865</strain>
    </source>
</reference>
<dbReference type="InterPro" id="IPR003593">
    <property type="entry name" value="AAA+_ATPase"/>
</dbReference>
<sequence length="544" mass="59886">MTHLIQEPESTDPLIAIRDLRVSFAGQAVVRGVDLQIRRGECLALVGESGSGKSVTAHSILQLLGPGVRTEGSIRLSGEELLGIEPGRLRSLRGNQVAMIFQEPMSSLNPLHSVERQIGEALRLHTSLDAPGIRRRVLELLGQVGLQHAEKRLQAYPHELSGGQRQRVMIAMALACEPQLLIADEPTTALDVTVQRKILQLLKNLQQQLGMALLLISHDLNLVRHIAQRVAVMRDGQIVEQAPCEVVFTRPAHRYTRQLLDAEPGREPVAVAASATLLEVKDLDVTFPLGGPPWRRRYLEAVKGIGLSVRRGTTLGIVGESGSGKSTLGQAIFRLIDGRGSVRFDGTALDALEGRHLRPWRKRMQVVFQDPFGSLSPRMTVLQIIAEGLRVHTRLTPEEREQAVITVLEEVGLAGEVRHRYPHEFSGGQRQRIAIARAIVLKPELILLDEPTSALDRTVQKQIIELLRHLQQTYGLTYLFISHDLAVVRALAHQLLVMKDGVVVERGATAQVFDAPAHPYTRQLLAAALAPGGRDSQPLALPYP</sequence>
<evidence type="ECO:0000256" key="1">
    <source>
        <dbReference type="ARBA" id="ARBA00022448"/>
    </source>
</evidence>
<evidence type="ECO:0000256" key="4">
    <source>
        <dbReference type="ARBA" id="ARBA00038852"/>
    </source>
</evidence>
<comment type="function">
    <text evidence="6">Part of the ABC transporter DppABCDF involved in the uptake of various di/tripeptides. Is also involved in the uptake of phaseolotoxin, a toxic tripeptide inhibiting the enzyme ornithine carbamoyltransferase. Responsible for energy coupling to the transport system.</text>
</comment>
<dbReference type="Proteomes" id="UP000263595">
    <property type="component" value="Unassembled WGS sequence"/>
</dbReference>
<name>A0A383RXR6_9PSED</name>
<dbReference type="Pfam" id="PF08352">
    <property type="entry name" value="oligo_HPY"/>
    <property type="match status" value="2"/>
</dbReference>
<dbReference type="GO" id="GO:0016887">
    <property type="term" value="F:ATP hydrolysis activity"/>
    <property type="evidence" value="ECO:0007669"/>
    <property type="project" value="InterPro"/>
</dbReference>
<dbReference type="InterPro" id="IPR027417">
    <property type="entry name" value="P-loop_NTPase"/>
</dbReference>
<organism evidence="9 10">
    <name type="scientific">Pseudomonas reidholzensis</name>
    <dbReference type="NCBI Taxonomy" id="1785162"/>
    <lineage>
        <taxon>Bacteria</taxon>
        <taxon>Pseudomonadati</taxon>
        <taxon>Pseudomonadota</taxon>
        <taxon>Gammaproteobacteria</taxon>
        <taxon>Pseudomonadales</taxon>
        <taxon>Pseudomonadaceae</taxon>
        <taxon>Pseudomonas</taxon>
    </lineage>
</organism>
<keyword evidence="1" id="KW-0813">Transport</keyword>
<protein>
    <recommendedName>
        <fullName evidence="4">ABC-type dipeptide transporter</fullName>
        <ecNumber evidence="4">7.4.2.9</ecNumber>
    </recommendedName>
</protein>
<dbReference type="NCBIfam" id="NF007739">
    <property type="entry name" value="PRK10419.1"/>
    <property type="match status" value="2"/>
</dbReference>
<dbReference type="SMART" id="SM00382">
    <property type="entry name" value="AAA"/>
    <property type="match status" value="2"/>
</dbReference>
<dbReference type="Pfam" id="PF00005">
    <property type="entry name" value="ABC_tran"/>
    <property type="match status" value="2"/>
</dbReference>
<dbReference type="RefSeq" id="WP_244216150.1">
    <property type="nucleotide sequence ID" value="NZ_CBCSFL010000001.1"/>
</dbReference>
<feature type="domain" description="ABC transporter" evidence="8">
    <location>
        <begin position="15"/>
        <end position="260"/>
    </location>
</feature>
<evidence type="ECO:0000256" key="7">
    <source>
        <dbReference type="ARBA" id="ARBA00065473"/>
    </source>
</evidence>
<evidence type="ECO:0000259" key="8">
    <source>
        <dbReference type="PROSITE" id="PS50893"/>
    </source>
</evidence>
<evidence type="ECO:0000256" key="3">
    <source>
        <dbReference type="ARBA" id="ARBA00022840"/>
    </source>
</evidence>
<dbReference type="PANTHER" id="PTHR43776">
    <property type="entry name" value="TRANSPORT ATP-BINDING PROTEIN"/>
    <property type="match status" value="1"/>
</dbReference>
<dbReference type="AlphaFoldDB" id="A0A383RXR6"/>